<reference evidence="3 4" key="1">
    <citation type="journal article" date="2012" name="Science">
        <title>The Paleozoic origin of enzymatic lignin decomposition reconstructed from 31 fungal genomes.</title>
        <authorList>
            <person name="Floudas D."/>
            <person name="Binder M."/>
            <person name="Riley R."/>
            <person name="Barry K."/>
            <person name="Blanchette R.A."/>
            <person name="Henrissat B."/>
            <person name="Martinez A.T."/>
            <person name="Otillar R."/>
            <person name="Spatafora J.W."/>
            <person name="Yadav J.S."/>
            <person name="Aerts A."/>
            <person name="Benoit I."/>
            <person name="Boyd A."/>
            <person name="Carlson A."/>
            <person name="Copeland A."/>
            <person name="Coutinho P.M."/>
            <person name="de Vries R.P."/>
            <person name="Ferreira P."/>
            <person name="Findley K."/>
            <person name="Foster B."/>
            <person name="Gaskell J."/>
            <person name="Glotzer D."/>
            <person name="Gorecki P."/>
            <person name="Heitman J."/>
            <person name="Hesse C."/>
            <person name="Hori C."/>
            <person name="Igarashi K."/>
            <person name="Jurgens J.A."/>
            <person name="Kallen N."/>
            <person name="Kersten P."/>
            <person name="Kohler A."/>
            <person name="Kuees U."/>
            <person name="Kumar T.K.A."/>
            <person name="Kuo A."/>
            <person name="LaButti K."/>
            <person name="Larrondo L.F."/>
            <person name="Lindquist E."/>
            <person name="Ling A."/>
            <person name="Lombard V."/>
            <person name="Lucas S."/>
            <person name="Lundell T."/>
            <person name="Martin R."/>
            <person name="McLaughlin D.J."/>
            <person name="Morgenstern I."/>
            <person name="Morin E."/>
            <person name="Murat C."/>
            <person name="Nagy L.G."/>
            <person name="Nolan M."/>
            <person name="Ohm R.A."/>
            <person name="Patyshakuliyeva A."/>
            <person name="Rokas A."/>
            <person name="Ruiz-Duenas F.J."/>
            <person name="Sabat G."/>
            <person name="Salamov A."/>
            <person name="Samejima M."/>
            <person name="Schmutz J."/>
            <person name="Slot J.C."/>
            <person name="St John F."/>
            <person name="Stenlid J."/>
            <person name="Sun H."/>
            <person name="Sun S."/>
            <person name="Syed K."/>
            <person name="Tsang A."/>
            <person name="Wiebenga A."/>
            <person name="Young D."/>
            <person name="Pisabarro A."/>
            <person name="Eastwood D.C."/>
            <person name="Martin F."/>
            <person name="Cullen D."/>
            <person name="Grigoriev I.V."/>
            <person name="Hibbett D.S."/>
        </authorList>
    </citation>
    <scope>NUCLEOTIDE SEQUENCE [LARGE SCALE GENOMIC DNA]</scope>
    <source>
        <strain evidence="3 4">ATCC 11539</strain>
    </source>
</reference>
<sequence>MSSDESDLTDLDYDEGEIQEESRQTRNGKGGTAKNGRKVRKVLSKPRTVHYTPQSLFEQIHNGDIDLNPDYQREVVWPETKQSAVVDSFLRHFYVPPVIFSVNVDEDGIEHRTCIDGKQRLTSIVNFTNEKYWFKENPQAARAHKLLPDKYRKEWGRIQVVCIEYDGLHESEEREIFQRVQMGMALTPSEKLQAISSPKASFVREILATYSELTTDWDSSRGNDFRCVAQALLNIDKYPLKSGGTIMQVEKWLNTEVDLDEDVKDDYRRTFGVFVDLLRDKTLSKCLRTPTTIAPVEFVMICLLIAREKDRLTLAQLSNVILDMRRDVRANHKDIRLNSLVMKTMVTFIGGIKPSKVKDGGGEPAGRKVLSAPKRKLKEDDETGGSKVQKNLEGPMKVQAPTPETGRGPRGSPANGPLASQVKQEAGSGNTFPQPTGDPKISSPRPLTPSIPPVPDRLAAIRFLPPPSWIHPLWLGWLFFMATRISKEGGSLIQVKILGRGTLNLVQILGSMEEVVVQVKTPDKAIIMQVEILGVMGEALIHISQGIRIRDGEVIIDDAV</sequence>
<proteinExistence type="predicted"/>
<dbReference type="GeneID" id="19300842"/>
<organism evidence="3 4">
    <name type="scientific">Gloeophyllum trabeum (strain ATCC 11539 / FP-39264 / Madison 617)</name>
    <name type="common">Brown rot fungus</name>
    <dbReference type="NCBI Taxonomy" id="670483"/>
    <lineage>
        <taxon>Eukaryota</taxon>
        <taxon>Fungi</taxon>
        <taxon>Dikarya</taxon>
        <taxon>Basidiomycota</taxon>
        <taxon>Agaricomycotina</taxon>
        <taxon>Agaricomycetes</taxon>
        <taxon>Gloeophyllales</taxon>
        <taxon>Gloeophyllaceae</taxon>
        <taxon>Gloeophyllum</taxon>
    </lineage>
</organism>
<evidence type="ECO:0000313" key="3">
    <source>
        <dbReference type="EMBL" id="EPQ53323.1"/>
    </source>
</evidence>
<accession>S7Q0N4</accession>
<evidence type="ECO:0000259" key="2">
    <source>
        <dbReference type="Pfam" id="PF03235"/>
    </source>
</evidence>
<dbReference type="Proteomes" id="UP000030669">
    <property type="component" value="Unassembled WGS sequence"/>
</dbReference>
<dbReference type="KEGG" id="gtr:GLOTRDRAFT_122491"/>
<feature type="region of interest" description="Disordered" evidence="1">
    <location>
        <begin position="1"/>
        <end position="39"/>
    </location>
</feature>
<dbReference type="eggNOG" id="ENOG502S229">
    <property type="taxonomic scope" value="Eukaryota"/>
</dbReference>
<evidence type="ECO:0000256" key="1">
    <source>
        <dbReference type="SAM" id="MobiDB-lite"/>
    </source>
</evidence>
<name>S7Q0N4_GLOTA</name>
<feature type="compositionally biased region" description="Polar residues" evidence="1">
    <location>
        <begin position="421"/>
        <end position="434"/>
    </location>
</feature>
<dbReference type="AlphaFoldDB" id="S7Q0N4"/>
<dbReference type="InterPro" id="IPR004919">
    <property type="entry name" value="GmrSD_N"/>
</dbReference>
<dbReference type="Pfam" id="PF03235">
    <property type="entry name" value="GmrSD_N"/>
    <property type="match status" value="1"/>
</dbReference>
<dbReference type="PANTHER" id="PTHR39639:SF1">
    <property type="entry name" value="DUF262 DOMAIN-CONTAINING PROTEIN"/>
    <property type="match status" value="1"/>
</dbReference>
<dbReference type="OrthoDB" id="5419821at2759"/>
<dbReference type="HOGENOM" id="CLU_013023_2_0_1"/>
<dbReference type="OMA" id="IVCMEYQ"/>
<feature type="domain" description="GmrSD restriction endonucleases N-terminal" evidence="2">
    <location>
        <begin position="55"/>
        <end position="149"/>
    </location>
</feature>
<dbReference type="RefSeq" id="XP_007868584.1">
    <property type="nucleotide sequence ID" value="XM_007870393.1"/>
</dbReference>
<gene>
    <name evidence="3" type="ORF">GLOTRDRAFT_122491</name>
</gene>
<dbReference type="EMBL" id="KB469306">
    <property type="protein sequence ID" value="EPQ53323.1"/>
    <property type="molecule type" value="Genomic_DNA"/>
</dbReference>
<protein>
    <recommendedName>
        <fullName evidence="2">GmrSD restriction endonucleases N-terminal domain-containing protein</fullName>
    </recommendedName>
</protein>
<feature type="compositionally biased region" description="Acidic residues" evidence="1">
    <location>
        <begin position="1"/>
        <end position="19"/>
    </location>
</feature>
<dbReference type="STRING" id="670483.S7Q0N4"/>
<feature type="region of interest" description="Disordered" evidence="1">
    <location>
        <begin position="353"/>
        <end position="450"/>
    </location>
</feature>
<keyword evidence="4" id="KW-1185">Reference proteome</keyword>
<dbReference type="PANTHER" id="PTHR39639">
    <property type="entry name" value="CHROMOSOME 16, WHOLE GENOME SHOTGUN SEQUENCE"/>
    <property type="match status" value="1"/>
</dbReference>
<evidence type="ECO:0000313" key="4">
    <source>
        <dbReference type="Proteomes" id="UP000030669"/>
    </source>
</evidence>